<sequence length="40" mass="4684">MLNGVRFIVKWFAAEIRSITYVIGQDGRSLSNFNYINAYR</sequence>
<evidence type="ECO:0000313" key="2">
    <source>
        <dbReference type="Proteomes" id="UP001596549"/>
    </source>
</evidence>
<dbReference type="EMBL" id="JBHTCP010000004">
    <property type="protein sequence ID" value="MFC7370632.1"/>
    <property type="molecule type" value="Genomic_DNA"/>
</dbReference>
<dbReference type="Proteomes" id="UP001596549">
    <property type="component" value="Unassembled WGS sequence"/>
</dbReference>
<accession>A0ABW2NLF4</accession>
<organism evidence="1 2">
    <name type="scientific">Fictibacillus iocasae</name>
    <dbReference type="NCBI Taxonomy" id="2715437"/>
    <lineage>
        <taxon>Bacteria</taxon>
        <taxon>Bacillati</taxon>
        <taxon>Bacillota</taxon>
        <taxon>Bacilli</taxon>
        <taxon>Bacillales</taxon>
        <taxon>Fictibacillaceae</taxon>
        <taxon>Fictibacillus</taxon>
    </lineage>
</organism>
<reference evidence="2" key="1">
    <citation type="journal article" date="2019" name="Int. J. Syst. Evol. Microbiol.">
        <title>The Global Catalogue of Microorganisms (GCM) 10K type strain sequencing project: providing services to taxonomists for standard genome sequencing and annotation.</title>
        <authorList>
            <consortium name="The Broad Institute Genomics Platform"/>
            <consortium name="The Broad Institute Genome Sequencing Center for Infectious Disease"/>
            <person name="Wu L."/>
            <person name="Ma J."/>
        </authorList>
    </citation>
    <scope>NUCLEOTIDE SEQUENCE [LARGE SCALE GENOMIC DNA]</scope>
    <source>
        <strain evidence="2">NBRC 106396</strain>
    </source>
</reference>
<name>A0ABW2NLF4_9BACL</name>
<gene>
    <name evidence="1" type="ORF">ACFQPF_02965</name>
</gene>
<dbReference type="RefSeq" id="WP_379746287.1">
    <property type="nucleotide sequence ID" value="NZ_JBHTCP010000004.1"/>
</dbReference>
<comment type="caution">
    <text evidence="1">The sequence shown here is derived from an EMBL/GenBank/DDBJ whole genome shotgun (WGS) entry which is preliminary data.</text>
</comment>
<keyword evidence="2" id="KW-1185">Reference proteome</keyword>
<evidence type="ECO:0000313" key="1">
    <source>
        <dbReference type="EMBL" id="MFC7370632.1"/>
    </source>
</evidence>
<proteinExistence type="predicted"/>
<protein>
    <submittedName>
        <fullName evidence="1">Uncharacterized protein</fullName>
    </submittedName>
</protein>